<dbReference type="PANTHER" id="PTHR36503">
    <property type="entry name" value="BLR2520 PROTEIN"/>
    <property type="match status" value="1"/>
</dbReference>
<organism evidence="2 3">
    <name type="scientific">Halobacillus campisalis</name>
    <dbReference type="NCBI Taxonomy" id="435909"/>
    <lineage>
        <taxon>Bacteria</taxon>
        <taxon>Bacillati</taxon>
        <taxon>Bacillota</taxon>
        <taxon>Bacilli</taxon>
        <taxon>Bacillales</taxon>
        <taxon>Bacillaceae</taxon>
        <taxon>Halobacillus</taxon>
    </lineage>
</organism>
<dbReference type="Gene3D" id="3.10.180.10">
    <property type="entry name" value="2,3-Dihydroxybiphenyl 1,2-Dioxygenase, domain 1"/>
    <property type="match status" value="1"/>
</dbReference>
<proteinExistence type="predicted"/>
<evidence type="ECO:0000313" key="3">
    <source>
        <dbReference type="Proteomes" id="UP001596494"/>
    </source>
</evidence>
<name>A0ABW2K7L5_9BACI</name>
<accession>A0ABW2K7L5</accession>
<comment type="caution">
    <text evidence="2">The sequence shown here is derived from an EMBL/GenBank/DDBJ whole genome shotgun (WGS) entry which is preliminary data.</text>
</comment>
<dbReference type="Proteomes" id="UP001596494">
    <property type="component" value="Unassembled WGS sequence"/>
</dbReference>
<evidence type="ECO:0000259" key="1">
    <source>
        <dbReference type="PROSITE" id="PS51819"/>
    </source>
</evidence>
<gene>
    <name evidence="2" type="ORF">ACFQMN_14635</name>
</gene>
<evidence type="ECO:0000313" key="2">
    <source>
        <dbReference type="EMBL" id="MFC7322109.1"/>
    </source>
</evidence>
<reference evidence="3" key="1">
    <citation type="journal article" date="2019" name="Int. J. Syst. Evol. Microbiol.">
        <title>The Global Catalogue of Microorganisms (GCM) 10K type strain sequencing project: providing services to taxonomists for standard genome sequencing and annotation.</title>
        <authorList>
            <consortium name="The Broad Institute Genomics Platform"/>
            <consortium name="The Broad Institute Genome Sequencing Center for Infectious Disease"/>
            <person name="Wu L."/>
            <person name="Ma J."/>
        </authorList>
    </citation>
    <scope>NUCLEOTIDE SEQUENCE [LARGE SCALE GENOMIC DNA]</scope>
    <source>
        <strain evidence="3">CCUG 73951</strain>
    </source>
</reference>
<dbReference type="SUPFAM" id="SSF54593">
    <property type="entry name" value="Glyoxalase/Bleomycin resistance protein/Dihydroxybiphenyl dioxygenase"/>
    <property type="match status" value="1"/>
</dbReference>
<dbReference type="InterPro" id="IPR037523">
    <property type="entry name" value="VOC_core"/>
</dbReference>
<protein>
    <submittedName>
        <fullName evidence="2">VOC family protein</fullName>
    </submittedName>
</protein>
<dbReference type="PANTHER" id="PTHR36503:SF2">
    <property type="entry name" value="BLR2408 PROTEIN"/>
    <property type="match status" value="1"/>
</dbReference>
<dbReference type="InterPro" id="IPR029068">
    <property type="entry name" value="Glyas_Bleomycin-R_OHBP_Dase"/>
</dbReference>
<sequence>METKANGMFVNLPVKDLNASIDFFTKLGFTFNPQFTSEEAACMVIAENMYAMLLVEKYFTSFTKRVIPNGEKSAEVILALSLESREEVDTLVNKAFEAGAERFNEPMDHGFMYGWSFQDLDHHLWEVFYMDESGMENE</sequence>
<dbReference type="Pfam" id="PF22677">
    <property type="entry name" value="Ble-like_N"/>
    <property type="match status" value="1"/>
</dbReference>
<dbReference type="RefSeq" id="WP_289216929.1">
    <property type="nucleotide sequence ID" value="NZ_JAPVRC010000010.1"/>
</dbReference>
<feature type="domain" description="VOC" evidence="1">
    <location>
        <begin position="5"/>
        <end position="130"/>
    </location>
</feature>
<dbReference type="EMBL" id="JBHTBY010000012">
    <property type="protein sequence ID" value="MFC7322109.1"/>
    <property type="molecule type" value="Genomic_DNA"/>
</dbReference>
<dbReference type="InterPro" id="IPR053863">
    <property type="entry name" value="Glyoxy/Ble-like_N"/>
</dbReference>
<dbReference type="PROSITE" id="PS51819">
    <property type="entry name" value="VOC"/>
    <property type="match status" value="1"/>
</dbReference>
<keyword evidence="3" id="KW-1185">Reference proteome</keyword>